<dbReference type="Proteomes" id="UP000786811">
    <property type="component" value="Unassembled WGS sequence"/>
</dbReference>
<proteinExistence type="predicted"/>
<keyword evidence="2" id="KW-1185">Reference proteome</keyword>
<accession>A0A8J2HLS6</accession>
<gene>
    <name evidence="1" type="ORF">HICCMSTLAB_LOCUS11229</name>
</gene>
<organism evidence="1 2">
    <name type="scientific">Cotesia congregata</name>
    <name type="common">Parasitoid wasp</name>
    <name type="synonym">Apanteles congregatus</name>
    <dbReference type="NCBI Taxonomy" id="51543"/>
    <lineage>
        <taxon>Eukaryota</taxon>
        <taxon>Metazoa</taxon>
        <taxon>Ecdysozoa</taxon>
        <taxon>Arthropoda</taxon>
        <taxon>Hexapoda</taxon>
        <taxon>Insecta</taxon>
        <taxon>Pterygota</taxon>
        <taxon>Neoptera</taxon>
        <taxon>Endopterygota</taxon>
        <taxon>Hymenoptera</taxon>
        <taxon>Apocrita</taxon>
        <taxon>Ichneumonoidea</taxon>
        <taxon>Braconidae</taxon>
        <taxon>Microgastrinae</taxon>
        <taxon>Cotesia</taxon>
    </lineage>
</organism>
<dbReference type="EMBL" id="CAJNRD030001123">
    <property type="protein sequence ID" value="CAG5102878.1"/>
    <property type="molecule type" value="Genomic_DNA"/>
</dbReference>
<dbReference type="PANTHER" id="PTHR21301">
    <property type="entry name" value="REVERSE TRANSCRIPTASE"/>
    <property type="match status" value="1"/>
</dbReference>
<name>A0A8J2HLS6_COTCN</name>
<reference evidence="1" key="1">
    <citation type="submission" date="2021-04" db="EMBL/GenBank/DDBJ databases">
        <authorList>
            <person name="Chebbi M.A.C M."/>
        </authorList>
    </citation>
    <scope>NUCLEOTIDE SEQUENCE</scope>
</reference>
<comment type="caution">
    <text evidence="1">The sequence shown here is derived from an EMBL/GenBank/DDBJ whole genome shotgun (WGS) entry which is preliminary data.</text>
</comment>
<evidence type="ECO:0000313" key="1">
    <source>
        <dbReference type="EMBL" id="CAG5102878.1"/>
    </source>
</evidence>
<protein>
    <recommendedName>
        <fullName evidence="3">Reverse transcriptase domain-containing protein</fullName>
    </recommendedName>
</protein>
<sequence length="466" mass="54103">MRNFKNSALDIEIKVAHWKVAKLDAEKRKIKEELMSVLPARMMCWCLHVNKIRYEKSLVSDCAAVVPDGEGTNKVLYNFLNEPVPHFVENILRLSPNFGIELVPKSVPIPTLIKDMEFGISRIKDLTLEEKELDNLKNSVRLGAINSITNYCNSTRRWKNRDGKKMKQDLRQTKEFLENRKDIVVMRADKGGATVLMKKDEYERGMLELLNDQAIYKKVNKDPTARYQNRINTVIDDLLEEKLIEEIQAKSLKSHNFLPPRLYGLRKINKPGCKLRPVNSIEMVNFLNEVRLLPDYVLVSLDVVSLFTNIPKALVLTIIEEEWESITELVKVPKNTLCNLINVCFETSYFKFMDEFYLQLDRSSMGNPASPVLANIVMDYKNNYPDDFIDCCIGRFNTAHMNDSNTQSGDRQENRFKFPFIKRLSQSITRCFGITDWKPAFYNIRKVSQIYTKLKDKMNTEDISKL</sequence>
<dbReference type="PANTHER" id="PTHR21301:SF10">
    <property type="entry name" value="REVERSE TRANSCRIPTASE DOMAIN-CONTAINING PROTEIN"/>
    <property type="match status" value="1"/>
</dbReference>
<evidence type="ECO:0008006" key="3">
    <source>
        <dbReference type="Google" id="ProtNLM"/>
    </source>
</evidence>
<dbReference type="AlphaFoldDB" id="A0A8J2HLS6"/>
<evidence type="ECO:0000313" key="2">
    <source>
        <dbReference type="Proteomes" id="UP000786811"/>
    </source>
</evidence>
<dbReference type="OrthoDB" id="7551601at2759"/>